<evidence type="ECO:0000313" key="1">
    <source>
        <dbReference type="EMBL" id="KAH7851113.1"/>
    </source>
</evidence>
<keyword evidence="2" id="KW-1185">Reference proteome</keyword>
<name>A0ACB7YDB6_9ERIC</name>
<reference evidence="1 2" key="1">
    <citation type="journal article" date="2021" name="Hortic Res">
        <title>High-quality reference genome and annotation aids understanding of berry development for evergreen blueberry (Vaccinium darrowii).</title>
        <authorList>
            <person name="Yu J."/>
            <person name="Hulse-Kemp A.M."/>
            <person name="Babiker E."/>
            <person name="Staton M."/>
        </authorList>
    </citation>
    <scope>NUCLEOTIDE SEQUENCE [LARGE SCALE GENOMIC DNA]</scope>
    <source>
        <strain evidence="2">cv. NJ 8807/NJ 8810</strain>
        <tissue evidence="1">Young leaf</tissue>
    </source>
</reference>
<accession>A0ACB7YDB6</accession>
<gene>
    <name evidence="1" type="ORF">Vadar_007473</name>
</gene>
<protein>
    <submittedName>
        <fullName evidence="1">Uncharacterized protein</fullName>
    </submittedName>
</protein>
<evidence type="ECO:0000313" key="2">
    <source>
        <dbReference type="Proteomes" id="UP000828048"/>
    </source>
</evidence>
<dbReference type="Proteomes" id="UP000828048">
    <property type="component" value="Chromosome 8"/>
</dbReference>
<comment type="caution">
    <text evidence="1">The sequence shown here is derived from an EMBL/GenBank/DDBJ whole genome shotgun (WGS) entry which is preliminary data.</text>
</comment>
<proteinExistence type="predicted"/>
<dbReference type="EMBL" id="CM037158">
    <property type="protein sequence ID" value="KAH7851113.1"/>
    <property type="molecule type" value="Genomic_DNA"/>
</dbReference>
<sequence>MGLAAKPRLIFLLLLLFLCFVVVPPLSSAQKLTTFTAEYGLPFNESYYSIFAVESNATISNDALQITPDSAQDEFNLKNQSGRVILKRPFKLWEGWCHKNGKLLLVYDYMPNGSLDTHLFGGADAKPLGWNLRYKIVTGLASALHYLHDEYDQKVVHRDLKASNIMLDSDFNPRLGDFGLARALDNEKTSYAEAEGMAGTMGYIAPECFHMGKATQQSDVYAFGVVLLEVVSGLQPGTKIGAFQLVDWVWSLHRDGQLLDAVDKRLGGDYVVEEAKRVLLLGLACSHPIAGQRPKTQEIVQIISGSVPVPYVPPFKPAFIWPSFVGGESFTSTTTDTRSLPTSKFGSEWAPHSSSDTYGAEKHSMV</sequence>
<organism evidence="1 2">
    <name type="scientific">Vaccinium darrowii</name>
    <dbReference type="NCBI Taxonomy" id="229202"/>
    <lineage>
        <taxon>Eukaryota</taxon>
        <taxon>Viridiplantae</taxon>
        <taxon>Streptophyta</taxon>
        <taxon>Embryophyta</taxon>
        <taxon>Tracheophyta</taxon>
        <taxon>Spermatophyta</taxon>
        <taxon>Magnoliopsida</taxon>
        <taxon>eudicotyledons</taxon>
        <taxon>Gunneridae</taxon>
        <taxon>Pentapetalae</taxon>
        <taxon>asterids</taxon>
        <taxon>Ericales</taxon>
        <taxon>Ericaceae</taxon>
        <taxon>Vaccinioideae</taxon>
        <taxon>Vaccinieae</taxon>
        <taxon>Vaccinium</taxon>
    </lineage>
</organism>